<dbReference type="Proteomes" id="UP000321103">
    <property type="component" value="Unassembled WGS sequence"/>
</dbReference>
<dbReference type="STRING" id="388357.GCA_001580365_00995"/>
<dbReference type="RefSeq" id="WP_062734844.1">
    <property type="nucleotide sequence ID" value="NZ_BJZS01000003.1"/>
</dbReference>
<dbReference type="EMBL" id="BJZS01000003">
    <property type="protein sequence ID" value="GEO93973.1"/>
    <property type="molecule type" value="Genomic_DNA"/>
</dbReference>
<evidence type="ECO:0008006" key="3">
    <source>
        <dbReference type="Google" id="ProtNLM"/>
    </source>
</evidence>
<gene>
    <name evidence="1" type="ORF">KTU01_00960</name>
</gene>
<protein>
    <recommendedName>
        <fullName evidence="3">UspA domain-containing protein</fullName>
    </recommendedName>
</protein>
<proteinExistence type="predicted"/>
<sequence length="164" mass="17015">MNGPATGARHPVAAVITDGPEAAAVARRAVRIAAEAGRPLLLLVPMLRSAFTDDAVIGRHVHEEALQDARAVAARALPTLEAAGVPFRVQVVWHRSCGLSGARQVRAVALAHAAHRAGAPVVVTPVQLPVPTVEHGPSVVLVASGSAAPLTVHRPARSRRLDQL</sequence>
<reference evidence="1 2" key="1">
    <citation type="submission" date="2019-07" db="EMBL/GenBank/DDBJ databases">
        <title>Whole genome shotgun sequence of Kocuria turfanensis NBRC 107627.</title>
        <authorList>
            <person name="Hosoyama A."/>
            <person name="Uohara A."/>
            <person name="Ohji S."/>
            <person name="Ichikawa N."/>
        </authorList>
    </citation>
    <scope>NUCLEOTIDE SEQUENCE [LARGE SCALE GENOMIC DNA]</scope>
    <source>
        <strain evidence="1 2">NBRC 107627</strain>
    </source>
</reference>
<evidence type="ECO:0000313" key="1">
    <source>
        <dbReference type="EMBL" id="GEO93973.1"/>
    </source>
</evidence>
<dbReference type="AlphaFoldDB" id="A0A512I8I4"/>
<name>A0A512I8I4_9MICC</name>
<evidence type="ECO:0000313" key="2">
    <source>
        <dbReference type="Proteomes" id="UP000321103"/>
    </source>
</evidence>
<comment type="caution">
    <text evidence="1">The sequence shown here is derived from an EMBL/GenBank/DDBJ whole genome shotgun (WGS) entry which is preliminary data.</text>
</comment>
<accession>A0A512I8I4</accession>
<organism evidence="1 2">
    <name type="scientific">Kocuria turfanensis</name>
    <dbReference type="NCBI Taxonomy" id="388357"/>
    <lineage>
        <taxon>Bacteria</taxon>
        <taxon>Bacillati</taxon>
        <taxon>Actinomycetota</taxon>
        <taxon>Actinomycetes</taxon>
        <taxon>Micrococcales</taxon>
        <taxon>Micrococcaceae</taxon>
        <taxon>Kocuria</taxon>
    </lineage>
</organism>
<keyword evidence="2" id="KW-1185">Reference proteome</keyword>